<dbReference type="InterPro" id="IPR008875">
    <property type="entry name" value="TraX"/>
</dbReference>
<dbReference type="AlphaFoldDB" id="A0A9D1JKY1"/>
<evidence type="ECO:0008006" key="4">
    <source>
        <dbReference type="Google" id="ProtNLM"/>
    </source>
</evidence>
<proteinExistence type="predicted"/>
<evidence type="ECO:0000256" key="1">
    <source>
        <dbReference type="SAM" id="Phobius"/>
    </source>
</evidence>
<feature type="transmembrane region" description="Helical" evidence="1">
    <location>
        <begin position="58"/>
        <end position="75"/>
    </location>
</feature>
<feature type="transmembrane region" description="Helical" evidence="1">
    <location>
        <begin position="185"/>
        <end position="206"/>
    </location>
</feature>
<comment type="caution">
    <text evidence="2">The sequence shown here is derived from an EMBL/GenBank/DDBJ whole genome shotgun (WGS) entry which is preliminary data.</text>
</comment>
<sequence length="243" mass="27334">MNLYPGRGISGSTLKIIAIVTMFIDHFGSAVVEKGILRLPMVRENASLLASWTAADQLMRTIGRLAFPIFCFLLIEGFIHTRSVAKYAARLFLFALLSELPFDLALRQSFYAPGTQNVFFTLLIGLLAIAGASWCRERRFFWLEPLVFLAGLFAADFLSTDYSYRGVFLIIILYLLRFSKPLQCLGGAIAIAWEAAGPLGFLPVWFYNGTRGKLSLKYFFYAFYPLHLLLFAGVRQLLLAVWG</sequence>
<dbReference type="Pfam" id="PF05857">
    <property type="entry name" value="TraX"/>
    <property type="match status" value="1"/>
</dbReference>
<reference evidence="2" key="2">
    <citation type="journal article" date="2021" name="PeerJ">
        <title>Extensive microbial diversity within the chicken gut microbiome revealed by metagenomics and culture.</title>
        <authorList>
            <person name="Gilroy R."/>
            <person name="Ravi A."/>
            <person name="Getino M."/>
            <person name="Pursley I."/>
            <person name="Horton D.L."/>
            <person name="Alikhan N.F."/>
            <person name="Baker D."/>
            <person name="Gharbi K."/>
            <person name="Hall N."/>
            <person name="Watson M."/>
            <person name="Adriaenssens E.M."/>
            <person name="Foster-Nyarko E."/>
            <person name="Jarju S."/>
            <person name="Secka A."/>
            <person name="Antonio M."/>
            <person name="Oren A."/>
            <person name="Chaudhuri R.R."/>
            <person name="La Ragione R."/>
            <person name="Hildebrand F."/>
            <person name="Pallen M.J."/>
        </authorList>
    </citation>
    <scope>NUCLEOTIDE SEQUENCE</scope>
    <source>
        <strain evidence="2">CHK190-19873</strain>
    </source>
</reference>
<reference evidence="2" key="1">
    <citation type="submission" date="2020-10" db="EMBL/GenBank/DDBJ databases">
        <authorList>
            <person name="Gilroy R."/>
        </authorList>
    </citation>
    <scope>NUCLEOTIDE SEQUENCE</scope>
    <source>
        <strain evidence="2">CHK190-19873</strain>
    </source>
</reference>
<feature type="transmembrane region" description="Helical" evidence="1">
    <location>
        <begin position="140"/>
        <end position="156"/>
    </location>
</feature>
<feature type="transmembrane region" description="Helical" evidence="1">
    <location>
        <begin position="218"/>
        <end position="242"/>
    </location>
</feature>
<evidence type="ECO:0000313" key="3">
    <source>
        <dbReference type="Proteomes" id="UP000823935"/>
    </source>
</evidence>
<evidence type="ECO:0000313" key="2">
    <source>
        <dbReference type="EMBL" id="HIS32552.1"/>
    </source>
</evidence>
<protein>
    <recommendedName>
        <fullName evidence="4">Conjugal transfer protein TraX</fullName>
    </recommendedName>
</protein>
<gene>
    <name evidence="2" type="ORF">IAB44_13565</name>
</gene>
<dbReference type="EMBL" id="DVIQ01000087">
    <property type="protein sequence ID" value="HIS32552.1"/>
    <property type="molecule type" value="Genomic_DNA"/>
</dbReference>
<name>A0A9D1JKY1_9FIRM</name>
<accession>A0A9D1JKY1</accession>
<keyword evidence="1" id="KW-0472">Membrane</keyword>
<organism evidence="2 3">
    <name type="scientific">Candidatus Limivivens intestinipullorum</name>
    <dbReference type="NCBI Taxonomy" id="2840858"/>
    <lineage>
        <taxon>Bacteria</taxon>
        <taxon>Bacillati</taxon>
        <taxon>Bacillota</taxon>
        <taxon>Clostridia</taxon>
        <taxon>Lachnospirales</taxon>
        <taxon>Lachnospiraceae</taxon>
        <taxon>Lachnospiraceae incertae sedis</taxon>
        <taxon>Candidatus Limivivens</taxon>
    </lineage>
</organism>
<feature type="transmembrane region" description="Helical" evidence="1">
    <location>
        <begin position="118"/>
        <end position="135"/>
    </location>
</feature>
<keyword evidence="1" id="KW-1133">Transmembrane helix</keyword>
<keyword evidence="1" id="KW-0812">Transmembrane</keyword>
<dbReference type="Proteomes" id="UP000823935">
    <property type="component" value="Unassembled WGS sequence"/>
</dbReference>